<evidence type="ECO:0000313" key="1">
    <source>
        <dbReference type="EMBL" id="KAF2201687.1"/>
    </source>
</evidence>
<name>A0A9P4JRA4_9PLEO</name>
<dbReference type="AlphaFoldDB" id="A0A9P4JRA4"/>
<gene>
    <name evidence="1" type="ORF">GQ43DRAFT_471554</name>
</gene>
<evidence type="ECO:0000313" key="2">
    <source>
        <dbReference type="Proteomes" id="UP000799536"/>
    </source>
</evidence>
<dbReference type="EMBL" id="ML993965">
    <property type="protein sequence ID" value="KAF2201687.1"/>
    <property type="molecule type" value="Genomic_DNA"/>
</dbReference>
<sequence length="116" mass="13319">MRDIKQYTHQAAIWHDIQCHFNDVKVLGLKSSLPPAKRTALLKRRLLVMSERATPHHQAHFQLSHFHALSKAALDNLCVRGIELFFFAKASRPQGFSLDDFQQCIHDCLNQMPSQA</sequence>
<keyword evidence="2" id="KW-1185">Reference proteome</keyword>
<proteinExistence type="predicted"/>
<comment type="caution">
    <text evidence="1">The sequence shown here is derived from an EMBL/GenBank/DDBJ whole genome shotgun (WGS) entry which is preliminary data.</text>
</comment>
<organism evidence="1 2">
    <name type="scientific">Delitschia confertaspora ATCC 74209</name>
    <dbReference type="NCBI Taxonomy" id="1513339"/>
    <lineage>
        <taxon>Eukaryota</taxon>
        <taxon>Fungi</taxon>
        <taxon>Dikarya</taxon>
        <taxon>Ascomycota</taxon>
        <taxon>Pezizomycotina</taxon>
        <taxon>Dothideomycetes</taxon>
        <taxon>Pleosporomycetidae</taxon>
        <taxon>Pleosporales</taxon>
        <taxon>Delitschiaceae</taxon>
        <taxon>Delitschia</taxon>
    </lineage>
</organism>
<accession>A0A9P4JRA4</accession>
<protein>
    <submittedName>
        <fullName evidence="1">Uncharacterized protein</fullName>
    </submittedName>
</protein>
<dbReference type="Proteomes" id="UP000799536">
    <property type="component" value="Unassembled WGS sequence"/>
</dbReference>
<reference evidence="1" key="1">
    <citation type="journal article" date="2020" name="Stud. Mycol.">
        <title>101 Dothideomycetes genomes: a test case for predicting lifestyles and emergence of pathogens.</title>
        <authorList>
            <person name="Haridas S."/>
            <person name="Albert R."/>
            <person name="Binder M."/>
            <person name="Bloem J."/>
            <person name="Labutti K."/>
            <person name="Salamov A."/>
            <person name="Andreopoulos B."/>
            <person name="Baker S."/>
            <person name="Barry K."/>
            <person name="Bills G."/>
            <person name="Bluhm B."/>
            <person name="Cannon C."/>
            <person name="Castanera R."/>
            <person name="Culley D."/>
            <person name="Daum C."/>
            <person name="Ezra D."/>
            <person name="Gonzalez J."/>
            <person name="Henrissat B."/>
            <person name="Kuo A."/>
            <person name="Liang C."/>
            <person name="Lipzen A."/>
            <person name="Lutzoni F."/>
            <person name="Magnuson J."/>
            <person name="Mondo S."/>
            <person name="Nolan M."/>
            <person name="Ohm R."/>
            <person name="Pangilinan J."/>
            <person name="Park H.-J."/>
            <person name="Ramirez L."/>
            <person name="Alfaro M."/>
            <person name="Sun H."/>
            <person name="Tritt A."/>
            <person name="Yoshinaga Y."/>
            <person name="Zwiers L.-H."/>
            <person name="Turgeon B."/>
            <person name="Goodwin S."/>
            <person name="Spatafora J."/>
            <person name="Crous P."/>
            <person name="Grigoriev I."/>
        </authorList>
    </citation>
    <scope>NUCLEOTIDE SEQUENCE</scope>
    <source>
        <strain evidence="1">ATCC 74209</strain>
    </source>
</reference>